<comment type="caution">
    <text evidence="4">The sequence shown here is derived from an EMBL/GenBank/DDBJ whole genome shotgun (WGS) entry which is preliminary data.</text>
</comment>
<dbReference type="EMBL" id="JADWVN010000026">
    <property type="protein sequence ID" value="MBL7527714.1"/>
    <property type="molecule type" value="Genomic_DNA"/>
</dbReference>
<dbReference type="RefSeq" id="WP_203108776.1">
    <property type="nucleotide sequence ID" value="NZ_JADOBG010000010.1"/>
</dbReference>
<proteinExistence type="predicted"/>
<feature type="chain" id="PRO_5046857190" evidence="2">
    <location>
        <begin position="24"/>
        <end position="196"/>
    </location>
</feature>
<organism evidence="4 5">
    <name type="scientific">Legionella bononiensis</name>
    <dbReference type="NCBI Taxonomy" id="2793102"/>
    <lineage>
        <taxon>Bacteria</taxon>
        <taxon>Pseudomonadati</taxon>
        <taxon>Pseudomonadota</taxon>
        <taxon>Gammaproteobacteria</taxon>
        <taxon>Legionellales</taxon>
        <taxon>Legionellaceae</taxon>
        <taxon>Legionella</taxon>
    </lineage>
</organism>
<dbReference type="Proteomes" id="UP000809910">
    <property type="component" value="Unassembled WGS sequence"/>
</dbReference>
<gene>
    <name evidence="4" type="ORF">I5282_14200</name>
</gene>
<accession>A0ABS1WEC6</accession>
<evidence type="ECO:0000256" key="2">
    <source>
        <dbReference type="SAM" id="SignalP"/>
    </source>
</evidence>
<dbReference type="SUPFAM" id="SSF56925">
    <property type="entry name" value="OMPA-like"/>
    <property type="match status" value="1"/>
</dbReference>
<reference evidence="4 5" key="1">
    <citation type="submission" date="2020-12" db="EMBL/GenBank/DDBJ databases">
        <title>WGS of Legionella: environmental sample.</title>
        <authorList>
            <person name="Cristino S."/>
            <person name="Girolamini L."/>
            <person name="Salaris S."/>
            <person name="Pascale M.R."/>
            <person name="Mazzotta M."/>
            <person name="Orsini M."/>
            <person name="Grottola A."/>
        </authorList>
    </citation>
    <scope>NUCLEOTIDE SEQUENCE [LARGE SCALE GENOMIC DNA]</scope>
    <source>
        <strain evidence="4 5">30cs62</strain>
    </source>
</reference>
<keyword evidence="5" id="KW-1185">Reference proteome</keyword>
<protein>
    <submittedName>
        <fullName evidence="4">Outer membrane beta-barrel protein</fullName>
    </submittedName>
</protein>
<keyword evidence="1 2" id="KW-0732">Signal</keyword>
<feature type="domain" description="Outer membrane protein beta-barrel" evidence="3">
    <location>
        <begin position="8"/>
        <end position="196"/>
    </location>
</feature>
<evidence type="ECO:0000313" key="5">
    <source>
        <dbReference type="Proteomes" id="UP000809910"/>
    </source>
</evidence>
<evidence type="ECO:0000313" key="4">
    <source>
        <dbReference type="EMBL" id="MBL7527714.1"/>
    </source>
</evidence>
<evidence type="ECO:0000259" key="3">
    <source>
        <dbReference type="Pfam" id="PF13505"/>
    </source>
</evidence>
<sequence length="196" mass="20792">MNKVIKSSLLLMALCTTSTAINAATPGAYIGGGAGLSHLNIDAGLNRVDDSVFGGRAFFGYNFNNYLGIEANYSGFNKTHLYLNNNPLVNGEYSINALSLVGKLYLPLGTDGRINLYILGGAAQSYGKFDVTYQSLSVLNFSDNGVVPTAGLGINYDINEQFTGGLELSGFGEKNDPYTIGIPASSLLTLSLAYKF</sequence>
<dbReference type="InterPro" id="IPR027385">
    <property type="entry name" value="Beta-barrel_OMP"/>
</dbReference>
<dbReference type="Pfam" id="PF13505">
    <property type="entry name" value="OMP_b-brl"/>
    <property type="match status" value="1"/>
</dbReference>
<name>A0ABS1WEC6_9GAMM</name>
<feature type="signal peptide" evidence="2">
    <location>
        <begin position="1"/>
        <end position="23"/>
    </location>
</feature>
<dbReference type="InterPro" id="IPR011250">
    <property type="entry name" value="OMP/PagP_B-barrel"/>
</dbReference>
<dbReference type="Gene3D" id="2.40.160.20">
    <property type="match status" value="1"/>
</dbReference>
<evidence type="ECO:0000256" key="1">
    <source>
        <dbReference type="ARBA" id="ARBA00022729"/>
    </source>
</evidence>